<dbReference type="Pfam" id="PF00488">
    <property type="entry name" value="MutS_V"/>
    <property type="match status" value="1"/>
</dbReference>
<dbReference type="Gene3D" id="3.30.420.110">
    <property type="entry name" value="MutS, connector domain"/>
    <property type="match status" value="1"/>
</dbReference>
<dbReference type="InterPro" id="IPR007861">
    <property type="entry name" value="DNA_mismatch_repair_MutS_clamp"/>
</dbReference>
<evidence type="ECO:0000256" key="5">
    <source>
        <dbReference type="ARBA" id="ARBA00022840"/>
    </source>
</evidence>
<dbReference type="SMART" id="SM00533">
    <property type="entry name" value="MUTSd"/>
    <property type="match status" value="1"/>
</dbReference>
<dbReference type="Gene3D" id="3.40.50.300">
    <property type="entry name" value="P-loop containing nucleotide triphosphate hydrolases"/>
    <property type="match status" value="1"/>
</dbReference>
<organism evidence="12 13">
    <name type="scientific">Polaribacter butkevichii</name>
    <dbReference type="NCBI Taxonomy" id="218490"/>
    <lineage>
        <taxon>Bacteria</taxon>
        <taxon>Pseudomonadati</taxon>
        <taxon>Bacteroidota</taxon>
        <taxon>Flavobacteriia</taxon>
        <taxon>Flavobacteriales</taxon>
        <taxon>Flavobacteriaceae</taxon>
    </lineage>
</organism>
<dbReference type="Pfam" id="PF05192">
    <property type="entry name" value="MutS_III"/>
    <property type="match status" value="1"/>
</dbReference>
<evidence type="ECO:0000256" key="6">
    <source>
        <dbReference type="ARBA" id="ARBA00023125"/>
    </source>
</evidence>
<evidence type="ECO:0000313" key="13">
    <source>
        <dbReference type="Proteomes" id="UP000247345"/>
    </source>
</evidence>
<dbReference type="InterPro" id="IPR016151">
    <property type="entry name" value="DNA_mismatch_repair_MutS_N"/>
</dbReference>
<dbReference type="InterPro" id="IPR045076">
    <property type="entry name" value="MutS"/>
</dbReference>
<keyword evidence="5 9" id="KW-0067">ATP-binding</keyword>
<dbReference type="GO" id="GO:0030983">
    <property type="term" value="F:mismatched DNA binding"/>
    <property type="evidence" value="ECO:0007669"/>
    <property type="project" value="InterPro"/>
</dbReference>
<proteinExistence type="inferred from homology"/>
<evidence type="ECO:0000256" key="8">
    <source>
        <dbReference type="ARBA" id="ARBA00024647"/>
    </source>
</evidence>
<dbReference type="InterPro" id="IPR000432">
    <property type="entry name" value="DNA_mismatch_repair_MutS_C"/>
</dbReference>
<dbReference type="GO" id="GO:0005829">
    <property type="term" value="C:cytosol"/>
    <property type="evidence" value="ECO:0007669"/>
    <property type="project" value="TreeGrafter"/>
</dbReference>
<comment type="similarity">
    <text evidence="1 9 10">Belongs to the DNA mismatch repair MutS family.</text>
</comment>
<dbReference type="GO" id="GO:0006298">
    <property type="term" value="P:mismatch repair"/>
    <property type="evidence" value="ECO:0007669"/>
    <property type="project" value="UniProtKB-UniRule"/>
</dbReference>
<feature type="domain" description="DNA mismatch repair proteins mutS family" evidence="11">
    <location>
        <begin position="693"/>
        <end position="709"/>
    </location>
</feature>
<dbReference type="FunFam" id="3.40.50.300:FF:000870">
    <property type="entry name" value="MutS protein homolog 4"/>
    <property type="match status" value="1"/>
</dbReference>
<evidence type="ECO:0000256" key="2">
    <source>
        <dbReference type="ARBA" id="ARBA00021982"/>
    </source>
</evidence>
<accession>A0A2P6C716</accession>
<dbReference type="OrthoDB" id="9802448at2"/>
<dbReference type="InterPro" id="IPR005748">
    <property type="entry name" value="DNA_mismatch_repair_MutS"/>
</dbReference>
<dbReference type="InterPro" id="IPR036187">
    <property type="entry name" value="DNA_mismatch_repair_MutS_sf"/>
</dbReference>
<evidence type="ECO:0000256" key="3">
    <source>
        <dbReference type="ARBA" id="ARBA00022741"/>
    </source>
</evidence>
<keyword evidence="6 9" id="KW-0238">DNA-binding</keyword>
<evidence type="ECO:0000256" key="10">
    <source>
        <dbReference type="RuleBase" id="RU003756"/>
    </source>
</evidence>
<dbReference type="NCBIfam" id="NF003810">
    <property type="entry name" value="PRK05399.1"/>
    <property type="match status" value="1"/>
</dbReference>
<gene>
    <name evidence="9" type="primary">mutS</name>
    <name evidence="12" type="ORF">BTO14_11730</name>
</gene>
<keyword evidence="4 9" id="KW-0227">DNA damage</keyword>
<dbReference type="PROSITE" id="PS00486">
    <property type="entry name" value="DNA_MISMATCH_REPAIR_2"/>
    <property type="match status" value="1"/>
</dbReference>
<dbReference type="FunFam" id="3.40.1170.10:FF:000001">
    <property type="entry name" value="DNA mismatch repair protein MutS"/>
    <property type="match status" value="1"/>
</dbReference>
<evidence type="ECO:0000313" key="12">
    <source>
        <dbReference type="EMBL" id="PQJ68717.1"/>
    </source>
</evidence>
<evidence type="ECO:0000256" key="4">
    <source>
        <dbReference type="ARBA" id="ARBA00022763"/>
    </source>
</evidence>
<dbReference type="AlphaFoldDB" id="A0A2P6C716"/>
<name>A0A2P6C716_9FLAO</name>
<dbReference type="PANTHER" id="PTHR11361:SF34">
    <property type="entry name" value="DNA MISMATCH REPAIR PROTEIN MSH1, MITOCHONDRIAL"/>
    <property type="match status" value="1"/>
</dbReference>
<dbReference type="EMBL" id="MSCK01000002">
    <property type="protein sequence ID" value="PQJ68717.1"/>
    <property type="molecule type" value="Genomic_DNA"/>
</dbReference>
<evidence type="ECO:0000256" key="7">
    <source>
        <dbReference type="ARBA" id="ARBA00023204"/>
    </source>
</evidence>
<comment type="function">
    <text evidence="8 9">This protein is involved in the repair of mismatches in DNA. It is possible that it carries out the mismatch recognition step. This protein has a weak ATPase activity.</text>
</comment>
<dbReference type="SMART" id="SM00534">
    <property type="entry name" value="MUTSac"/>
    <property type="match status" value="1"/>
</dbReference>
<dbReference type="InterPro" id="IPR007696">
    <property type="entry name" value="DNA_mismatch_repair_MutS_core"/>
</dbReference>
<evidence type="ECO:0000259" key="11">
    <source>
        <dbReference type="PROSITE" id="PS00486"/>
    </source>
</evidence>
<dbReference type="Pfam" id="PF05190">
    <property type="entry name" value="MutS_IV"/>
    <property type="match status" value="1"/>
</dbReference>
<keyword evidence="7 9" id="KW-0234">DNA repair</keyword>
<evidence type="ECO:0000256" key="9">
    <source>
        <dbReference type="HAMAP-Rule" id="MF_00096"/>
    </source>
</evidence>
<dbReference type="SUPFAM" id="SSF52540">
    <property type="entry name" value="P-loop containing nucleoside triphosphate hydrolases"/>
    <property type="match status" value="1"/>
</dbReference>
<dbReference type="GO" id="GO:0003684">
    <property type="term" value="F:damaged DNA binding"/>
    <property type="evidence" value="ECO:0007669"/>
    <property type="project" value="UniProtKB-UniRule"/>
</dbReference>
<evidence type="ECO:0000256" key="1">
    <source>
        <dbReference type="ARBA" id="ARBA00006271"/>
    </source>
</evidence>
<dbReference type="Gene3D" id="1.10.1420.10">
    <property type="match status" value="2"/>
</dbReference>
<dbReference type="Gene3D" id="3.40.1170.10">
    <property type="entry name" value="DNA repair protein MutS, domain I"/>
    <property type="match status" value="1"/>
</dbReference>
<dbReference type="GO" id="GO:0140664">
    <property type="term" value="F:ATP-dependent DNA damage sensor activity"/>
    <property type="evidence" value="ECO:0007669"/>
    <property type="project" value="InterPro"/>
</dbReference>
<sequence length="869" mass="98339">MAKSKPKKVTPLMKQYNAIKNKYPDAMLLFRVGDFYETFGEDAKKAAGVLGITLTKRGAGSETETALAGFPHHSLNTYLPKLVKAGMRVAICDQLEDPKMTKTIVKRGVTELVTPGVSLNDEVLQTKTNNFLAAVHFDKKQLGISFLDVSTGEYLVAQGNAEYIDKLLQNFSPSEVLVQKQHKQQFLELFENRYYTFYLDDWVFQKEYANETLHNHFEVKSLKGFGIADVKNGIIAAGAVMYYLSETQHNQLKHIQHISRIAEDNYVWMDRFTVRNLELYNPNSINAVTLLNVIDKTISPMGGRLLKRWLALPLKNIDEIKNRHELVKFFIDSDKFSQTVTYQLKQISDLERLISKVATGKASPREIVLLKDSLKAILPIKASAENSKNNTVKALGNQLHTCADLIEKVSQTLFDDAPVNINKGNAIATGVHQELDDLRAISNSGKEYLDNMLARETERTGITSLKISFNNVFGYYIEVRNSHKDKVPQEWIRKQTLVNAERYITEELKEYETKILGAEEKIAKLEQDIFTKLLQYIIQYVQIVQENAQVIAKIDCLLSFSVLAIENNYVRPIMDESTDLEIKNGRHPVIEKQLPIDQTYIANDVVLNRTQQQIIMITGPNMSGKSAILRQTALIVLLAQMGSYVPAQNAKIGIVDKIFTRVGASDNISMGESTFMVEMNETASILNNVSERSLILLDEIGRGTSTYDGISIAWAISEFLHEHPTKAKTLFATHYHELNEMTTTFERIKNFNVSVKELENTIIFLRKLVSGGSDHSFGIHVAKLAGMPNMVIHRANKILAQLEKNNKSAEVKDVLKQTQEEEMQLSFFQLDDPLLENIKEEILATNIDTLTPIEALMKLNEIKRMLIKK</sequence>
<dbReference type="SUPFAM" id="SSF53150">
    <property type="entry name" value="DNA repair protein MutS, domain II"/>
    <property type="match status" value="1"/>
</dbReference>
<reference evidence="12 13" key="1">
    <citation type="submission" date="2016-12" db="EMBL/GenBank/DDBJ databases">
        <title>Trade-off between light-utilization and light-protection in marine flavobacteria.</title>
        <authorList>
            <person name="Kumagai Y."/>
            <person name="Yoshizawa S."/>
            <person name="Kogure K."/>
            <person name="Iwasaki W."/>
        </authorList>
    </citation>
    <scope>NUCLEOTIDE SEQUENCE [LARGE SCALE GENOMIC DNA]</scope>
    <source>
        <strain evidence="12 13">KCTC 12100</strain>
    </source>
</reference>
<dbReference type="InterPro" id="IPR036678">
    <property type="entry name" value="MutS_con_dom_sf"/>
</dbReference>
<keyword evidence="13" id="KW-1185">Reference proteome</keyword>
<dbReference type="Proteomes" id="UP000247345">
    <property type="component" value="Unassembled WGS sequence"/>
</dbReference>
<dbReference type="NCBIfam" id="TIGR01070">
    <property type="entry name" value="mutS1"/>
    <property type="match status" value="1"/>
</dbReference>
<comment type="caution">
    <text evidence="12">The sequence shown here is derived from an EMBL/GenBank/DDBJ whole genome shotgun (WGS) entry which is preliminary data.</text>
</comment>
<dbReference type="PIRSF" id="PIRSF037677">
    <property type="entry name" value="DNA_mis_repair_Msh6"/>
    <property type="match status" value="1"/>
</dbReference>
<dbReference type="CDD" id="cd03284">
    <property type="entry name" value="ABC_MutS1"/>
    <property type="match status" value="1"/>
</dbReference>
<dbReference type="InterPro" id="IPR017261">
    <property type="entry name" value="DNA_mismatch_repair_MutS/MSH"/>
</dbReference>
<dbReference type="SUPFAM" id="SSF55271">
    <property type="entry name" value="DNA repair protein MutS, domain I"/>
    <property type="match status" value="1"/>
</dbReference>
<keyword evidence="3 9" id="KW-0547">Nucleotide-binding</keyword>
<protein>
    <recommendedName>
        <fullName evidence="2 9">DNA mismatch repair protein MutS</fullName>
    </recommendedName>
</protein>
<dbReference type="PANTHER" id="PTHR11361">
    <property type="entry name" value="DNA MISMATCH REPAIR PROTEIN MUTS FAMILY MEMBER"/>
    <property type="match status" value="1"/>
</dbReference>
<dbReference type="InterPro" id="IPR007695">
    <property type="entry name" value="DNA_mismatch_repair_MutS-lik_N"/>
</dbReference>
<dbReference type="InterPro" id="IPR007860">
    <property type="entry name" value="DNA_mmatch_repair_MutS_con_dom"/>
</dbReference>
<dbReference type="InterPro" id="IPR027417">
    <property type="entry name" value="P-loop_NTPase"/>
</dbReference>
<dbReference type="Pfam" id="PF05188">
    <property type="entry name" value="MutS_II"/>
    <property type="match status" value="1"/>
</dbReference>
<dbReference type="Pfam" id="PF01624">
    <property type="entry name" value="MutS_I"/>
    <property type="match status" value="1"/>
</dbReference>
<dbReference type="SUPFAM" id="SSF48334">
    <property type="entry name" value="DNA repair protein MutS, domain III"/>
    <property type="match status" value="1"/>
</dbReference>
<feature type="binding site" evidence="9">
    <location>
        <begin position="619"/>
        <end position="626"/>
    </location>
    <ligand>
        <name>ATP</name>
        <dbReference type="ChEBI" id="CHEBI:30616"/>
    </ligand>
</feature>
<dbReference type="GO" id="GO:0005524">
    <property type="term" value="F:ATP binding"/>
    <property type="evidence" value="ECO:0007669"/>
    <property type="project" value="UniProtKB-UniRule"/>
</dbReference>
<dbReference type="HAMAP" id="MF_00096">
    <property type="entry name" value="MutS"/>
    <property type="match status" value="1"/>
</dbReference>